<keyword evidence="4 5" id="KW-0173">Coenzyme A biosynthesis</keyword>
<keyword evidence="5 7" id="KW-0418">Kinase</keyword>
<dbReference type="Proteomes" id="UP000273898">
    <property type="component" value="Unassembled WGS sequence"/>
</dbReference>
<dbReference type="PROSITE" id="PS51219">
    <property type="entry name" value="DPCK"/>
    <property type="match status" value="1"/>
</dbReference>
<reference evidence="7 9" key="1">
    <citation type="submission" date="2018-10" db="EMBL/GenBank/DDBJ databases">
        <title>Genomic Encyclopedia of Archaeal and Bacterial Type Strains, Phase II (KMG-II): from individual species to whole genera.</title>
        <authorList>
            <person name="Goeker M."/>
        </authorList>
    </citation>
    <scope>NUCLEOTIDE SEQUENCE [LARGE SCALE GENOMIC DNA]</scope>
    <source>
        <strain evidence="7 9">DSM 19624</strain>
    </source>
</reference>
<comment type="subcellular location">
    <subcellularLocation>
        <location evidence="5">Cytoplasm</location>
    </subcellularLocation>
</comment>
<dbReference type="GO" id="GO:0005737">
    <property type="term" value="C:cytoplasm"/>
    <property type="evidence" value="ECO:0007669"/>
    <property type="project" value="UniProtKB-SubCell"/>
</dbReference>
<keyword evidence="10" id="KW-1185">Reference proteome</keyword>
<protein>
    <recommendedName>
        <fullName evidence="5 6">Dephospho-CoA kinase</fullName>
        <ecNumber evidence="5 6">2.7.1.24</ecNumber>
    </recommendedName>
    <alternativeName>
        <fullName evidence="5">Dephosphocoenzyme A kinase</fullName>
    </alternativeName>
</protein>
<evidence type="ECO:0000313" key="8">
    <source>
        <dbReference type="EMBL" id="TFB29446.1"/>
    </source>
</evidence>
<dbReference type="CDD" id="cd02022">
    <property type="entry name" value="DPCK"/>
    <property type="match status" value="1"/>
</dbReference>
<proteinExistence type="inferred from homology"/>
<keyword evidence="5 8" id="KW-0808">Transferase</keyword>
<comment type="pathway">
    <text evidence="5">Cofactor biosynthesis; coenzyme A biosynthesis; CoA from (R)-pantothenate: step 5/5.</text>
</comment>
<evidence type="ECO:0000256" key="5">
    <source>
        <dbReference type="HAMAP-Rule" id="MF_00376"/>
    </source>
</evidence>
<dbReference type="Pfam" id="PF01121">
    <property type="entry name" value="CoaE"/>
    <property type="match status" value="1"/>
</dbReference>
<dbReference type="EC" id="2.7.1.24" evidence="5 6"/>
<evidence type="ECO:0000256" key="3">
    <source>
        <dbReference type="ARBA" id="ARBA00022840"/>
    </source>
</evidence>
<feature type="binding site" evidence="5">
    <location>
        <begin position="11"/>
        <end position="16"/>
    </location>
    <ligand>
        <name>ATP</name>
        <dbReference type="ChEBI" id="CHEBI:30616"/>
    </ligand>
</feature>
<dbReference type="Proteomes" id="UP000297429">
    <property type="component" value="Unassembled WGS sequence"/>
</dbReference>
<comment type="caution">
    <text evidence="7">The sequence shown here is derived from an EMBL/GenBank/DDBJ whole genome shotgun (WGS) entry which is preliminary data.</text>
</comment>
<dbReference type="SUPFAM" id="SSF52540">
    <property type="entry name" value="P-loop containing nucleoside triphosphate hydrolases"/>
    <property type="match status" value="1"/>
</dbReference>
<keyword evidence="2 5" id="KW-0547">Nucleotide-binding</keyword>
<dbReference type="NCBIfam" id="TIGR00152">
    <property type="entry name" value="dephospho-CoA kinase"/>
    <property type="match status" value="1"/>
</dbReference>
<dbReference type="Gene3D" id="3.40.50.300">
    <property type="entry name" value="P-loop containing nucleotide triphosphate hydrolases"/>
    <property type="match status" value="1"/>
</dbReference>
<organism evidence="7 9">
    <name type="scientific">Pedobacter alluvionis</name>
    <dbReference type="NCBI Taxonomy" id="475253"/>
    <lineage>
        <taxon>Bacteria</taxon>
        <taxon>Pseudomonadati</taxon>
        <taxon>Bacteroidota</taxon>
        <taxon>Sphingobacteriia</taxon>
        <taxon>Sphingobacteriales</taxon>
        <taxon>Sphingobacteriaceae</taxon>
        <taxon>Pedobacter</taxon>
    </lineage>
</organism>
<evidence type="ECO:0000256" key="1">
    <source>
        <dbReference type="ARBA" id="ARBA00009018"/>
    </source>
</evidence>
<comment type="function">
    <text evidence="5">Catalyzes the phosphorylation of the 3'-hydroxyl group of dephosphocoenzyme A to form coenzyme A.</text>
</comment>
<comment type="similarity">
    <text evidence="1 5">Belongs to the CoaE family.</text>
</comment>
<dbReference type="GO" id="GO:0015937">
    <property type="term" value="P:coenzyme A biosynthetic process"/>
    <property type="evidence" value="ECO:0007669"/>
    <property type="project" value="UniProtKB-UniRule"/>
</dbReference>
<sequence>MYKVGITGGIGSGKTTACKVFEVLGIPVFYADTVAKEIMCEDVLLVAGIKSAFGNESYFEDGKLNNKHIAGIVFNNEEALAKLNALVHPAVFRAFDAWEETIPANTPYALKEAALLFESGSYKMCDTTILVTAPYEIKLKRVMQRDGVSAEQVKVRMDKQLSDEEKSKMANHFIANDEQQSIIEQVLALHQEFLKSAKEFKNTRA</sequence>
<dbReference type="GO" id="GO:0004140">
    <property type="term" value="F:dephospho-CoA kinase activity"/>
    <property type="evidence" value="ECO:0007669"/>
    <property type="project" value="UniProtKB-UniRule"/>
</dbReference>
<dbReference type="InterPro" id="IPR027417">
    <property type="entry name" value="P-loop_NTPase"/>
</dbReference>
<dbReference type="InterPro" id="IPR001977">
    <property type="entry name" value="Depp_CoAkinase"/>
</dbReference>
<dbReference type="PANTHER" id="PTHR10695:SF46">
    <property type="entry name" value="BIFUNCTIONAL COENZYME A SYNTHASE-RELATED"/>
    <property type="match status" value="1"/>
</dbReference>
<dbReference type="EMBL" id="SOPX01000004">
    <property type="protein sequence ID" value="TFB29446.1"/>
    <property type="molecule type" value="Genomic_DNA"/>
</dbReference>
<dbReference type="PANTHER" id="PTHR10695">
    <property type="entry name" value="DEPHOSPHO-COA KINASE-RELATED"/>
    <property type="match status" value="1"/>
</dbReference>
<gene>
    <name evidence="5" type="primary">coaE</name>
    <name evidence="7" type="ORF">BCL90_4349</name>
    <name evidence="8" type="ORF">E3V97_20635</name>
</gene>
<evidence type="ECO:0000256" key="6">
    <source>
        <dbReference type="NCBIfam" id="TIGR00152"/>
    </source>
</evidence>
<dbReference type="EMBL" id="RCCK01000014">
    <property type="protein sequence ID" value="RLJ72712.1"/>
    <property type="molecule type" value="Genomic_DNA"/>
</dbReference>
<dbReference type="OrthoDB" id="9812943at2"/>
<keyword evidence="3 5" id="KW-0067">ATP-binding</keyword>
<evidence type="ECO:0000256" key="4">
    <source>
        <dbReference type="ARBA" id="ARBA00022993"/>
    </source>
</evidence>
<dbReference type="UniPathway" id="UPA00241">
    <property type="reaction ID" value="UER00356"/>
</dbReference>
<accession>A0A497XW89</accession>
<evidence type="ECO:0000313" key="9">
    <source>
        <dbReference type="Proteomes" id="UP000273898"/>
    </source>
</evidence>
<keyword evidence="5" id="KW-0963">Cytoplasm</keyword>
<comment type="catalytic activity">
    <reaction evidence="5">
        <text>3'-dephospho-CoA + ATP = ADP + CoA + H(+)</text>
        <dbReference type="Rhea" id="RHEA:18245"/>
        <dbReference type="ChEBI" id="CHEBI:15378"/>
        <dbReference type="ChEBI" id="CHEBI:30616"/>
        <dbReference type="ChEBI" id="CHEBI:57287"/>
        <dbReference type="ChEBI" id="CHEBI:57328"/>
        <dbReference type="ChEBI" id="CHEBI:456216"/>
        <dbReference type="EC" id="2.7.1.24"/>
    </reaction>
</comment>
<evidence type="ECO:0000313" key="7">
    <source>
        <dbReference type="EMBL" id="RLJ72712.1"/>
    </source>
</evidence>
<dbReference type="GO" id="GO:0005524">
    <property type="term" value="F:ATP binding"/>
    <property type="evidence" value="ECO:0007669"/>
    <property type="project" value="UniProtKB-UniRule"/>
</dbReference>
<dbReference type="AlphaFoldDB" id="A0A497XW89"/>
<dbReference type="RefSeq" id="WP_121286803.1">
    <property type="nucleotide sequence ID" value="NZ_RCCK01000014.1"/>
</dbReference>
<name>A0A497XW89_9SPHI</name>
<evidence type="ECO:0000313" key="10">
    <source>
        <dbReference type="Proteomes" id="UP000297429"/>
    </source>
</evidence>
<reference evidence="8 10" key="2">
    <citation type="submission" date="2019-03" db="EMBL/GenBank/DDBJ databases">
        <authorList>
            <person name="He R.-H."/>
        </authorList>
    </citation>
    <scope>NUCLEOTIDE SEQUENCE [LARGE SCALE GENOMIC DNA]</scope>
    <source>
        <strain evidence="8 10">DSM 19624</strain>
    </source>
</reference>
<evidence type="ECO:0000256" key="2">
    <source>
        <dbReference type="ARBA" id="ARBA00022741"/>
    </source>
</evidence>
<dbReference type="HAMAP" id="MF_00376">
    <property type="entry name" value="Dephospho_CoA_kinase"/>
    <property type="match status" value="1"/>
</dbReference>